<keyword evidence="1" id="KW-0966">Cell projection</keyword>
<accession>A0ACD4C3E2</accession>
<keyword evidence="1" id="KW-0969">Cilium</keyword>
<organism evidence="1 2">
    <name type="scientific">Rossellomorea vietnamensis</name>
    <dbReference type="NCBI Taxonomy" id="218284"/>
    <lineage>
        <taxon>Bacteria</taxon>
        <taxon>Bacillati</taxon>
        <taxon>Bacillota</taxon>
        <taxon>Bacilli</taxon>
        <taxon>Bacillales</taxon>
        <taxon>Bacillaceae</taxon>
        <taxon>Rossellomorea</taxon>
    </lineage>
</organism>
<protein>
    <submittedName>
        <fullName evidence="1">Flagellar hook-basal body protein</fullName>
    </submittedName>
</protein>
<reference evidence="1" key="1">
    <citation type="submission" date="2022-09" db="EMBL/GenBank/DDBJ databases">
        <title>Complete genome sequence of Rossellomorea vietnamensis strain RL-WG62, a newly isolated PGPR with the potential for plant salinity stress alleviation.</title>
        <authorList>
            <person name="Ren L."/>
            <person name="Wang G."/>
            <person name="Hu H."/>
        </authorList>
    </citation>
    <scope>NUCLEOTIDE SEQUENCE</scope>
    <source>
        <strain evidence="1">RL-WG62</strain>
    </source>
</reference>
<evidence type="ECO:0000313" key="2">
    <source>
        <dbReference type="Proteomes" id="UP001064027"/>
    </source>
</evidence>
<keyword evidence="2" id="KW-1185">Reference proteome</keyword>
<keyword evidence="1" id="KW-0282">Flagellum</keyword>
<name>A0ACD4C3E2_9BACI</name>
<gene>
    <name evidence="1" type="ORF">N5C46_15795</name>
</gene>
<dbReference type="EMBL" id="CP104558">
    <property type="protein sequence ID" value="UXH43146.1"/>
    <property type="molecule type" value="Genomic_DNA"/>
</dbReference>
<evidence type="ECO:0000313" key="1">
    <source>
        <dbReference type="EMBL" id="UXH43146.1"/>
    </source>
</evidence>
<sequence>MFRGFYTVASGMLSQQRKTEMLTNNMSNANTPGYKADQASMRAFPEMLMDRMDSSSIPTEKKLSLPFNQRVGALNTGVYMQETIPSFVQGDLQETGRGLDVALLDGSMPVDEETGVRGSVFLTVEGQDGSPRYTRNGNLTVNGNGFLTTNSGFYMLDENGDRIQLESDQFTVGENGQIVVDGNAVATLGVGYSDNPNQLVKQGDGLFATEGNAALPDAYAEDNVSFAAKQGFLERSNVDASRTMTDMMSAYRAFEANQKVLQAYDRSMEKAANEIGRVNG</sequence>
<dbReference type="Proteomes" id="UP001064027">
    <property type="component" value="Chromosome"/>
</dbReference>
<proteinExistence type="predicted"/>